<proteinExistence type="predicted"/>
<dbReference type="HOGENOM" id="CLU_083223_2_0_1"/>
<dbReference type="Gene3D" id="1.10.150.130">
    <property type="match status" value="1"/>
</dbReference>
<dbReference type="AlphaFoldDB" id="A0A0C9TL06"/>
<evidence type="ECO:0000256" key="1">
    <source>
        <dbReference type="ARBA" id="ARBA00023125"/>
    </source>
</evidence>
<evidence type="ECO:0000313" key="2">
    <source>
        <dbReference type="EMBL" id="KIJ30473.1"/>
    </source>
</evidence>
<dbReference type="EMBL" id="KN837261">
    <property type="protein sequence ID" value="KIJ30473.1"/>
    <property type="molecule type" value="Genomic_DNA"/>
</dbReference>
<dbReference type="OrthoDB" id="5598396at2759"/>
<accession>A0A0C9TL06</accession>
<sequence>AITLGNTLEPSTTSAYKSHLKSYLVFCQNHNFPVEPTINTLSFYVVYMCHHLRPAAVGTYLSGICHLLEPYYPNVREACSSPMVSCSLAGMKKFRGLQPTNCKRALTHKDLLSIVNYLAINSSYEDCLFITMLLTGFFSLLCLGELTFPDNICKRSFKKITM</sequence>
<feature type="non-terminal residue" evidence="2">
    <location>
        <position position="1"/>
    </location>
</feature>
<name>A0A0C9TL06_SPHS4</name>
<dbReference type="GO" id="GO:0003677">
    <property type="term" value="F:DNA binding"/>
    <property type="evidence" value="ECO:0007669"/>
    <property type="project" value="UniProtKB-KW"/>
</dbReference>
<keyword evidence="3" id="KW-1185">Reference proteome</keyword>
<dbReference type="InterPro" id="IPR010998">
    <property type="entry name" value="Integrase_recombinase_N"/>
</dbReference>
<organism evidence="2 3">
    <name type="scientific">Sphaerobolus stellatus (strain SS14)</name>
    <dbReference type="NCBI Taxonomy" id="990650"/>
    <lineage>
        <taxon>Eukaryota</taxon>
        <taxon>Fungi</taxon>
        <taxon>Dikarya</taxon>
        <taxon>Basidiomycota</taxon>
        <taxon>Agaricomycotina</taxon>
        <taxon>Agaricomycetes</taxon>
        <taxon>Phallomycetidae</taxon>
        <taxon>Geastrales</taxon>
        <taxon>Sphaerobolaceae</taxon>
        <taxon>Sphaerobolus</taxon>
    </lineage>
</organism>
<reference evidence="2 3" key="1">
    <citation type="submission" date="2014-06" db="EMBL/GenBank/DDBJ databases">
        <title>Evolutionary Origins and Diversification of the Mycorrhizal Mutualists.</title>
        <authorList>
            <consortium name="DOE Joint Genome Institute"/>
            <consortium name="Mycorrhizal Genomics Consortium"/>
            <person name="Kohler A."/>
            <person name="Kuo A."/>
            <person name="Nagy L.G."/>
            <person name="Floudas D."/>
            <person name="Copeland A."/>
            <person name="Barry K.W."/>
            <person name="Cichocki N."/>
            <person name="Veneault-Fourrey C."/>
            <person name="LaButti K."/>
            <person name="Lindquist E.A."/>
            <person name="Lipzen A."/>
            <person name="Lundell T."/>
            <person name="Morin E."/>
            <person name="Murat C."/>
            <person name="Riley R."/>
            <person name="Ohm R."/>
            <person name="Sun H."/>
            <person name="Tunlid A."/>
            <person name="Henrissat B."/>
            <person name="Grigoriev I.V."/>
            <person name="Hibbett D.S."/>
            <person name="Martin F."/>
        </authorList>
    </citation>
    <scope>NUCLEOTIDE SEQUENCE [LARGE SCALE GENOMIC DNA]</scope>
    <source>
        <strain evidence="2 3">SS14</strain>
    </source>
</reference>
<dbReference type="Proteomes" id="UP000054279">
    <property type="component" value="Unassembled WGS sequence"/>
</dbReference>
<evidence type="ECO:0000313" key="3">
    <source>
        <dbReference type="Proteomes" id="UP000054279"/>
    </source>
</evidence>
<protein>
    <submittedName>
        <fullName evidence="2">Uncharacterized protein</fullName>
    </submittedName>
</protein>
<keyword evidence="1" id="KW-0238">DNA-binding</keyword>
<gene>
    <name evidence="2" type="ORF">M422DRAFT_187157</name>
</gene>